<evidence type="ECO:0000313" key="3">
    <source>
        <dbReference type="Proteomes" id="UP001165124"/>
    </source>
</evidence>
<dbReference type="AlphaFoldDB" id="A0A9W6PSU9"/>
<gene>
    <name evidence="2" type="ORF">Arub01_20940</name>
</gene>
<evidence type="ECO:0000259" key="1">
    <source>
        <dbReference type="PROSITE" id="PS51733"/>
    </source>
</evidence>
<dbReference type="InterPro" id="IPR004143">
    <property type="entry name" value="BPL_LPL_catalytic"/>
</dbReference>
<dbReference type="PROSITE" id="PS51733">
    <property type="entry name" value="BPL_LPL_CATALYTIC"/>
    <property type="match status" value="1"/>
</dbReference>
<dbReference type="InterPro" id="IPR045864">
    <property type="entry name" value="aa-tRNA-synth_II/BPL/LPL"/>
</dbReference>
<dbReference type="PANTHER" id="PTHR43679:SF2">
    <property type="entry name" value="OCTANOYL-[GCVH]:PROTEIN N-OCTANOYLTRANSFERASE"/>
    <property type="match status" value="1"/>
</dbReference>
<reference evidence="2" key="1">
    <citation type="submission" date="2023-02" db="EMBL/GenBank/DDBJ databases">
        <title>Actinomadura rubrobrunea NBRC 14622.</title>
        <authorList>
            <person name="Ichikawa N."/>
            <person name="Sato H."/>
            <person name="Tonouchi N."/>
        </authorList>
    </citation>
    <scope>NUCLEOTIDE SEQUENCE</scope>
    <source>
        <strain evidence="2">NBRC 14622</strain>
    </source>
</reference>
<dbReference type="Gene3D" id="3.30.930.10">
    <property type="entry name" value="Bira Bifunctional Protein, Domain 2"/>
    <property type="match status" value="1"/>
</dbReference>
<protein>
    <recommendedName>
        <fullName evidence="1">BPL/LPL catalytic domain-containing protein</fullName>
    </recommendedName>
</protein>
<feature type="domain" description="BPL/LPL catalytic" evidence="1">
    <location>
        <begin position="69"/>
        <end position="260"/>
    </location>
</feature>
<keyword evidence="3" id="KW-1185">Reference proteome</keyword>
<dbReference type="SUPFAM" id="SSF55681">
    <property type="entry name" value="Class II aaRS and biotin synthetases"/>
    <property type="match status" value="1"/>
</dbReference>
<organism evidence="2 3">
    <name type="scientific">Actinomadura rubrobrunea</name>
    <dbReference type="NCBI Taxonomy" id="115335"/>
    <lineage>
        <taxon>Bacteria</taxon>
        <taxon>Bacillati</taxon>
        <taxon>Actinomycetota</taxon>
        <taxon>Actinomycetes</taxon>
        <taxon>Streptosporangiales</taxon>
        <taxon>Thermomonosporaceae</taxon>
        <taxon>Actinomadura</taxon>
    </lineage>
</organism>
<name>A0A9W6PSU9_9ACTN</name>
<dbReference type="PANTHER" id="PTHR43679">
    <property type="entry name" value="OCTANOYLTRANSFERASE LIPM-RELATED"/>
    <property type="match status" value="1"/>
</dbReference>
<dbReference type="InterPro" id="IPR050664">
    <property type="entry name" value="Octanoyltrans_LipM/LipL"/>
</dbReference>
<comment type="caution">
    <text evidence="2">The sequence shown here is derived from an EMBL/GenBank/DDBJ whole genome shotgun (WGS) entry which is preliminary data.</text>
</comment>
<proteinExistence type="predicted"/>
<sequence length="303" mass="31648">MLSVVEDDTRDPVWNLALDEALARAGVPSPMTLGPGWARAGLVPPPARPGDGCAAPPDGAAARDVVRSVAAAPVLRVWQNDPSVVVGRFQDLDSAVDLAACARDGVRVVRRATGGDAVFTGPGSLLFTLVRRLPPAVPPAAERRPVALPDIDALVIMAVRRLGVPAGLALPSGPGRSPVLFRDGTVSIARLRTRRAVLAHVAVQVTEECALGDRYLPGGGHRRAGTAGGGSLAGHGVDVTTDAVRSAVLTAAVDAYGNACVRRPNAIEQACRDHLYAVRYGDFSWHLTGAPARRGVCWEQICR</sequence>
<dbReference type="Pfam" id="PF21948">
    <property type="entry name" value="LplA-B_cat"/>
    <property type="match status" value="1"/>
</dbReference>
<dbReference type="EMBL" id="BSRZ01000003">
    <property type="protein sequence ID" value="GLW63850.1"/>
    <property type="molecule type" value="Genomic_DNA"/>
</dbReference>
<evidence type="ECO:0000313" key="2">
    <source>
        <dbReference type="EMBL" id="GLW63850.1"/>
    </source>
</evidence>
<dbReference type="Proteomes" id="UP001165124">
    <property type="component" value="Unassembled WGS sequence"/>
</dbReference>
<accession>A0A9W6PSU9</accession>